<organism evidence="1 2">
    <name type="scientific">Pseudoduganella aquatica</name>
    <dbReference type="NCBI Taxonomy" id="2660641"/>
    <lineage>
        <taxon>Bacteria</taxon>
        <taxon>Pseudomonadati</taxon>
        <taxon>Pseudomonadota</taxon>
        <taxon>Betaproteobacteria</taxon>
        <taxon>Burkholderiales</taxon>
        <taxon>Oxalobacteraceae</taxon>
        <taxon>Telluria group</taxon>
        <taxon>Pseudoduganella</taxon>
    </lineage>
</organism>
<reference evidence="1 2" key="1">
    <citation type="submission" date="2019-12" db="EMBL/GenBank/DDBJ databases">
        <title>Novel species isolated from a subtropical stream in China.</title>
        <authorList>
            <person name="Lu H."/>
        </authorList>
    </citation>
    <scope>NUCLEOTIDE SEQUENCE [LARGE SCALE GENOMIC DNA]</scope>
    <source>
        <strain evidence="1 2">FT127W</strain>
    </source>
</reference>
<dbReference type="RefSeq" id="WP_161070918.1">
    <property type="nucleotide sequence ID" value="NZ_WWCU01000003.1"/>
</dbReference>
<proteinExistence type="predicted"/>
<keyword evidence="2" id="KW-1185">Reference proteome</keyword>
<sequence>MQLDHVTIVAPDCAPLRRFFVHVAGMEEGARPAFGVGGHWLYLDGRPVLHLIERPDAQSGPRKAIARAPARIDHLALRLDSAAEWQALLRRLDEYQVPYQLSDMRALREQQLFVALGPEITVEFVIAAQHLG</sequence>
<evidence type="ECO:0000313" key="1">
    <source>
        <dbReference type="EMBL" id="MYN06530.1"/>
    </source>
</evidence>
<gene>
    <name evidence="1" type="ORF">GTP77_04185</name>
</gene>
<dbReference type="GO" id="GO:0051213">
    <property type="term" value="F:dioxygenase activity"/>
    <property type="evidence" value="ECO:0007669"/>
    <property type="project" value="UniProtKB-KW"/>
</dbReference>
<name>A0A7X4HA86_9BURK</name>
<keyword evidence="1" id="KW-0223">Dioxygenase</keyword>
<dbReference type="InterPro" id="IPR029068">
    <property type="entry name" value="Glyas_Bleomycin-R_OHBP_Dase"/>
</dbReference>
<protein>
    <submittedName>
        <fullName evidence="1">Extradiol dioxygenase</fullName>
    </submittedName>
</protein>
<dbReference type="SUPFAM" id="SSF54593">
    <property type="entry name" value="Glyoxalase/Bleomycin resistance protein/Dihydroxybiphenyl dioxygenase"/>
    <property type="match status" value="1"/>
</dbReference>
<evidence type="ECO:0000313" key="2">
    <source>
        <dbReference type="Proteomes" id="UP000450676"/>
    </source>
</evidence>
<dbReference type="EMBL" id="WWCU01000003">
    <property type="protein sequence ID" value="MYN06530.1"/>
    <property type="molecule type" value="Genomic_DNA"/>
</dbReference>
<dbReference type="Proteomes" id="UP000450676">
    <property type="component" value="Unassembled WGS sequence"/>
</dbReference>
<accession>A0A7X4HA86</accession>
<keyword evidence="1" id="KW-0560">Oxidoreductase</keyword>
<dbReference type="AlphaFoldDB" id="A0A7X4HA86"/>
<dbReference type="Gene3D" id="3.10.180.10">
    <property type="entry name" value="2,3-Dihydroxybiphenyl 1,2-Dioxygenase, domain 1"/>
    <property type="match status" value="1"/>
</dbReference>
<comment type="caution">
    <text evidence="1">The sequence shown here is derived from an EMBL/GenBank/DDBJ whole genome shotgun (WGS) entry which is preliminary data.</text>
</comment>